<dbReference type="GO" id="GO:0046872">
    <property type="term" value="F:metal ion binding"/>
    <property type="evidence" value="ECO:0007669"/>
    <property type="project" value="UniProtKB-KW"/>
</dbReference>
<comment type="function">
    <text evidence="5 6">Removes the phosphate from trehalose 6-phosphate to produce free trehalose.</text>
</comment>
<dbReference type="PANTHER" id="PTHR43768">
    <property type="entry name" value="TREHALOSE 6-PHOSPHATE PHOSPHATASE"/>
    <property type="match status" value="1"/>
</dbReference>
<dbReference type="PANTHER" id="PTHR43768:SF3">
    <property type="entry name" value="TREHALOSE 6-PHOSPHATE PHOSPHATASE"/>
    <property type="match status" value="1"/>
</dbReference>
<evidence type="ECO:0000313" key="8">
    <source>
        <dbReference type="Proteomes" id="UP000002007"/>
    </source>
</evidence>
<dbReference type="eggNOG" id="COG1877">
    <property type="taxonomic scope" value="Bacteria"/>
</dbReference>
<accession>A9WM15</accession>
<keyword evidence="4 6" id="KW-0378">Hydrolase</keyword>
<dbReference type="InterPro" id="IPR023214">
    <property type="entry name" value="HAD_sf"/>
</dbReference>
<dbReference type="RefSeq" id="WP_012243900.1">
    <property type="nucleotide sequence ID" value="NC_010168.1"/>
</dbReference>
<dbReference type="GO" id="GO:0004805">
    <property type="term" value="F:trehalose-phosphatase activity"/>
    <property type="evidence" value="ECO:0007669"/>
    <property type="project" value="UniProtKB-EC"/>
</dbReference>
<dbReference type="GO" id="GO:0005992">
    <property type="term" value="P:trehalose biosynthetic process"/>
    <property type="evidence" value="ECO:0007669"/>
    <property type="project" value="UniProtKB-UniPathway"/>
</dbReference>
<dbReference type="Gene3D" id="3.30.70.1020">
    <property type="entry name" value="Trehalose-6-phosphate phosphatase related protein, domain 2"/>
    <property type="match status" value="1"/>
</dbReference>
<dbReference type="Pfam" id="PF02358">
    <property type="entry name" value="Trehalose_PPase"/>
    <property type="match status" value="1"/>
</dbReference>
<evidence type="ECO:0000256" key="5">
    <source>
        <dbReference type="ARBA" id="ARBA00024179"/>
    </source>
</evidence>
<comment type="catalytic activity">
    <reaction evidence="1 6">
        <text>alpha,alpha-trehalose 6-phosphate + H2O = alpha,alpha-trehalose + phosphate</text>
        <dbReference type="Rhea" id="RHEA:23420"/>
        <dbReference type="ChEBI" id="CHEBI:15377"/>
        <dbReference type="ChEBI" id="CHEBI:16551"/>
        <dbReference type="ChEBI" id="CHEBI:43474"/>
        <dbReference type="ChEBI" id="CHEBI:58429"/>
        <dbReference type="EC" id="3.1.3.12"/>
    </reaction>
</comment>
<comment type="similarity">
    <text evidence="3 6">Belongs to the trehalose phosphatase family.</text>
</comment>
<name>A9WM15_RENSM</name>
<dbReference type="SUPFAM" id="SSF56784">
    <property type="entry name" value="HAD-like"/>
    <property type="match status" value="1"/>
</dbReference>
<dbReference type="Gene3D" id="3.40.50.1000">
    <property type="entry name" value="HAD superfamily/HAD-like"/>
    <property type="match status" value="1"/>
</dbReference>
<dbReference type="InterPro" id="IPR044651">
    <property type="entry name" value="OTSB-like"/>
</dbReference>
<evidence type="ECO:0000256" key="1">
    <source>
        <dbReference type="ARBA" id="ARBA00000500"/>
    </source>
</evidence>
<comment type="pathway">
    <text evidence="2 6">Glycan biosynthesis; trehalose biosynthesis.</text>
</comment>
<keyword evidence="8" id="KW-1185">Reference proteome</keyword>
<dbReference type="HOGENOM" id="CLU_037265_4_1_11"/>
<dbReference type="STRING" id="288705.RSal33209_0445"/>
<dbReference type="AlphaFoldDB" id="A9WM15"/>
<dbReference type="EMBL" id="CP000910">
    <property type="protein sequence ID" value="ABY22196.1"/>
    <property type="molecule type" value="Genomic_DNA"/>
</dbReference>
<evidence type="ECO:0000256" key="6">
    <source>
        <dbReference type="RuleBase" id="RU361117"/>
    </source>
</evidence>
<evidence type="ECO:0000256" key="3">
    <source>
        <dbReference type="ARBA" id="ARBA00008770"/>
    </source>
</evidence>
<dbReference type="Proteomes" id="UP000002007">
    <property type="component" value="Chromosome"/>
</dbReference>
<evidence type="ECO:0000256" key="2">
    <source>
        <dbReference type="ARBA" id="ARBA00005199"/>
    </source>
</evidence>
<dbReference type="NCBIfam" id="TIGR01484">
    <property type="entry name" value="HAD-SF-IIB"/>
    <property type="match status" value="1"/>
</dbReference>
<dbReference type="InterPro" id="IPR003337">
    <property type="entry name" value="Trehalose_PPase"/>
</dbReference>
<comment type="cofactor">
    <cofactor evidence="6">
        <name>Mg(2+)</name>
        <dbReference type="ChEBI" id="CHEBI:18420"/>
    </cofactor>
</comment>
<dbReference type="InterPro" id="IPR036412">
    <property type="entry name" value="HAD-like_sf"/>
</dbReference>
<keyword evidence="6" id="KW-0460">Magnesium</keyword>
<gene>
    <name evidence="7" type="ordered locus">RSal33209_0445</name>
</gene>
<organism evidence="7 8">
    <name type="scientific">Renibacterium salmoninarum (strain ATCC 33209 / DSM 20767 / JCM 11484 / NBRC 15589 / NCIMB 2235)</name>
    <dbReference type="NCBI Taxonomy" id="288705"/>
    <lineage>
        <taxon>Bacteria</taxon>
        <taxon>Bacillati</taxon>
        <taxon>Actinomycetota</taxon>
        <taxon>Actinomycetes</taxon>
        <taxon>Micrococcales</taxon>
        <taxon>Micrococcaceae</taxon>
        <taxon>Renibacterium</taxon>
    </lineage>
</organism>
<keyword evidence="6" id="KW-0479">Metal-binding</keyword>
<dbReference type="UniPathway" id="UPA00299"/>
<dbReference type="InterPro" id="IPR006379">
    <property type="entry name" value="HAD-SF_hydro_IIB"/>
</dbReference>
<dbReference type="NCBIfam" id="TIGR00685">
    <property type="entry name" value="T6PP"/>
    <property type="match status" value="1"/>
</dbReference>
<reference evidence="8" key="1">
    <citation type="journal article" date="2008" name="J. Bacteriol.">
        <title>Genome sequence of the fish pathogen Renibacterium salmoninarum suggests reductive evolution away from an environmental Arthrobacter ancestor.</title>
        <authorList>
            <person name="Wiens G.D."/>
            <person name="Rockey D.D."/>
            <person name="Wu Z."/>
            <person name="Chang J."/>
            <person name="Levy R."/>
            <person name="Crane S."/>
            <person name="Chen D.S."/>
            <person name="Capri G.R."/>
            <person name="Burnett J.R."/>
            <person name="Sudheesh P.S."/>
            <person name="Schipma M.J."/>
            <person name="Burd H."/>
            <person name="Bhattacharyya A."/>
            <person name="Rhodes L.D."/>
            <person name="Kaul R."/>
            <person name="Strom M.S."/>
        </authorList>
    </citation>
    <scope>NUCLEOTIDE SEQUENCE [LARGE SCALE GENOMIC DNA]</scope>
    <source>
        <strain evidence="8">ATCC 33209 / DSM 20767 / JCM 11484 / NBRC 15589 / NCIMB 2235</strain>
    </source>
</reference>
<proteinExistence type="inferred from homology"/>
<protein>
    <recommendedName>
        <fullName evidence="6">Trehalose 6-phosphate phosphatase</fullName>
        <ecNumber evidence="6">3.1.3.12</ecNumber>
    </recommendedName>
</protein>
<dbReference type="KEGG" id="rsa:RSal33209_0445"/>
<dbReference type="EC" id="3.1.3.12" evidence="6"/>
<sequence length="263" mass="27850">MTLSPISAELKLALHELCQTETLLIAMDFDGTMAPLVPRAEDARASPESAVAFSALATLTQTTTAFISGRALDSLRSVAQPAGNTLLIGSHGAETWFGPDAEPLRLDDSQAKLVQETIAVLNMVSAKYPGTTVETKPAGSVLHTRQAEDGTARSAVREAITALRPLGLHLHEGKRVLEAAVLKVDKGQGIELLREVSSATGVIFAGDDRTDENGFRVLRGADVGVKVGPGESAAKFRISSVQETAALLQTVFQLRSEALRARL</sequence>
<evidence type="ECO:0000256" key="4">
    <source>
        <dbReference type="ARBA" id="ARBA00022801"/>
    </source>
</evidence>
<evidence type="ECO:0000313" key="7">
    <source>
        <dbReference type="EMBL" id="ABY22196.1"/>
    </source>
</evidence>